<evidence type="ECO:0000256" key="7">
    <source>
        <dbReference type="ARBA" id="ARBA00023157"/>
    </source>
</evidence>
<dbReference type="InterPro" id="IPR043504">
    <property type="entry name" value="Peptidase_S1_PA_chymotrypsin"/>
</dbReference>
<evidence type="ECO:0000256" key="6">
    <source>
        <dbReference type="ARBA" id="ARBA00023145"/>
    </source>
</evidence>
<dbReference type="InterPro" id="IPR001254">
    <property type="entry name" value="Trypsin_dom"/>
</dbReference>
<dbReference type="GO" id="GO:0006508">
    <property type="term" value="P:proteolysis"/>
    <property type="evidence" value="ECO:0007669"/>
    <property type="project" value="UniProtKB-KW"/>
</dbReference>
<dbReference type="InterPro" id="IPR009003">
    <property type="entry name" value="Peptidase_S1_PA"/>
</dbReference>
<evidence type="ECO:0000259" key="9">
    <source>
        <dbReference type="Pfam" id="PF00089"/>
    </source>
</evidence>
<keyword evidence="4" id="KW-0378">Hydrolase</keyword>
<evidence type="ECO:0000256" key="8">
    <source>
        <dbReference type="SAM" id="SignalP"/>
    </source>
</evidence>
<evidence type="ECO:0000256" key="1">
    <source>
        <dbReference type="ARBA" id="ARBA00007664"/>
    </source>
</evidence>
<dbReference type="KEGG" id="pry:Prubr_73730"/>
<comment type="similarity">
    <text evidence="1">Belongs to the peptidase S1 family.</text>
</comment>
<keyword evidence="6" id="KW-0865">Zymogen</keyword>
<dbReference type="GO" id="GO:0005576">
    <property type="term" value="C:extracellular region"/>
    <property type="evidence" value="ECO:0007669"/>
    <property type="project" value="InterPro"/>
</dbReference>
<feature type="domain" description="Peptidase S1" evidence="9">
    <location>
        <begin position="212"/>
        <end position="375"/>
    </location>
</feature>
<dbReference type="InterPro" id="IPR058502">
    <property type="entry name" value="PLL-like_beta-prop"/>
</dbReference>
<feature type="signal peptide" evidence="8">
    <location>
        <begin position="1"/>
        <end position="23"/>
    </location>
</feature>
<dbReference type="SUPFAM" id="SSF50494">
    <property type="entry name" value="Trypsin-like serine proteases"/>
    <property type="match status" value="1"/>
</dbReference>
<evidence type="ECO:0000259" key="11">
    <source>
        <dbReference type="Pfam" id="PF26607"/>
    </source>
</evidence>
<name>A0A810N9M0_9ACTN</name>
<dbReference type="CDD" id="cd21112">
    <property type="entry name" value="alphaLP-like"/>
    <property type="match status" value="1"/>
</dbReference>
<evidence type="ECO:0000256" key="5">
    <source>
        <dbReference type="ARBA" id="ARBA00022825"/>
    </source>
</evidence>
<dbReference type="EMBL" id="AP023359">
    <property type="protein sequence ID" value="BCJ70352.1"/>
    <property type="molecule type" value="Genomic_DNA"/>
</dbReference>
<dbReference type="GO" id="GO:0004252">
    <property type="term" value="F:serine-type endopeptidase activity"/>
    <property type="evidence" value="ECO:0007669"/>
    <property type="project" value="InterPro"/>
</dbReference>
<dbReference type="InterPro" id="IPR004236">
    <property type="entry name" value="Pept_S1_alpha_lytic"/>
</dbReference>
<organism evidence="12 13">
    <name type="scientific">Polymorphospora rubra</name>
    <dbReference type="NCBI Taxonomy" id="338584"/>
    <lineage>
        <taxon>Bacteria</taxon>
        <taxon>Bacillati</taxon>
        <taxon>Actinomycetota</taxon>
        <taxon>Actinomycetes</taxon>
        <taxon>Micromonosporales</taxon>
        <taxon>Micromonosporaceae</taxon>
        <taxon>Polymorphospora</taxon>
    </lineage>
</organism>
<proteinExistence type="inferred from homology"/>
<dbReference type="AlphaFoldDB" id="A0A810N9M0"/>
<reference evidence="12" key="1">
    <citation type="submission" date="2020-08" db="EMBL/GenBank/DDBJ databases">
        <title>Whole genome shotgun sequence of Polymorphospora rubra NBRC 101157.</title>
        <authorList>
            <person name="Komaki H."/>
            <person name="Tamura T."/>
        </authorList>
    </citation>
    <scope>NUCLEOTIDE SEQUENCE</scope>
    <source>
        <strain evidence="12">NBRC 101157</strain>
    </source>
</reference>
<dbReference type="PRINTS" id="PR00861">
    <property type="entry name" value="ALYTICPTASE"/>
</dbReference>
<feature type="domain" description="Peptidase S1A alpha-lytic prodomain" evidence="10">
    <location>
        <begin position="132"/>
        <end position="189"/>
    </location>
</feature>
<keyword evidence="7" id="KW-1015">Disulfide bond</keyword>
<dbReference type="InterPro" id="IPR001316">
    <property type="entry name" value="Pept_S1A_streptogrisin"/>
</dbReference>
<keyword evidence="3 8" id="KW-0732">Signal</keyword>
<sequence length="662" mass="68305">MAALVAAVLLPGWAATGPGVALAAPDTAPTAGTERGPDAGPATAQLTAALQRDLRLSADQVRIRLEREAAAPAVERRLRGELGTRFGGAWLSTDGQLTVGVTGGSATMTTDAVARTAAKVRAAGANPQPVSRSEAQLNEVKATLDHSRATAPPTVTGWYVDLPGNTVVVRSLPGHLPAAQRFAAAAGVAAEVRVLASTEQPRPLYALQGGDKYSIGTSFCSIGFSVQEVGFVTAGHCAAPGALTGWNGAALGTWGGSSFPGDDHAWVQANDDWAPTADVAGVGPVDGSEEAVVGASVCRSGHTTKARCGIIQAKDETVNYPQGTVTGMTRTNACAQPGDSGGPFISGTQAQGVTSGGSGNCTVGGTTYFQPVNEILTTYGLTLTTRWNGWSAVPGNVVTHSAPATTTYFDSQYLFARATDDSIKVSRFTGTAWSGWSDVAPGTMRTASAPAATVYNGSLHLFARGDEDYELWLNRLTGTVWSGWTAVPSAVTYSAPAVTVNNGSLYLFIRRTDDSVAVNRLTGTTWSGWTAVPGSGVTSSALGATVHNGSLHLFARGRSDNAIYLNRLTGTAWSGWSAVPGMTATTSAPAATAVGNTLYLVIRGLDNSIVLNRLTGTTWTGWSVLPGNGETPDGLAANAVGGRLELFARGTENRIWSYRTTP</sequence>
<dbReference type="Pfam" id="PF00089">
    <property type="entry name" value="Trypsin"/>
    <property type="match status" value="1"/>
</dbReference>
<dbReference type="Pfam" id="PF26607">
    <property type="entry name" value="DUF8189"/>
    <property type="match status" value="1"/>
</dbReference>
<dbReference type="Gene3D" id="2.40.10.10">
    <property type="entry name" value="Trypsin-like serine proteases"/>
    <property type="match status" value="2"/>
</dbReference>
<evidence type="ECO:0000259" key="10">
    <source>
        <dbReference type="Pfam" id="PF02983"/>
    </source>
</evidence>
<keyword evidence="13" id="KW-1185">Reference proteome</keyword>
<dbReference type="SUPFAM" id="SSF89372">
    <property type="entry name" value="Fucose-specific lectin"/>
    <property type="match status" value="2"/>
</dbReference>
<dbReference type="Proteomes" id="UP000680866">
    <property type="component" value="Chromosome"/>
</dbReference>
<dbReference type="RefSeq" id="WP_212820189.1">
    <property type="nucleotide sequence ID" value="NZ_AP023359.1"/>
</dbReference>
<evidence type="ECO:0008006" key="14">
    <source>
        <dbReference type="Google" id="ProtNLM"/>
    </source>
</evidence>
<accession>A0A810N9M0</accession>
<gene>
    <name evidence="12" type="ORF">Prubr_73730</name>
</gene>
<evidence type="ECO:0000256" key="3">
    <source>
        <dbReference type="ARBA" id="ARBA00022729"/>
    </source>
</evidence>
<keyword evidence="2" id="KW-0645">Protease</keyword>
<dbReference type="Gene3D" id="2.120.10.70">
    <property type="entry name" value="Fucose-specific lectin"/>
    <property type="match status" value="1"/>
</dbReference>
<evidence type="ECO:0000256" key="4">
    <source>
        <dbReference type="ARBA" id="ARBA00022801"/>
    </source>
</evidence>
<keyword evidence="5" id="KW-0720">Serine protease</keyword>
<evidence type="ECO:0000313" key="12">
    <source>
        <dbReference type="EMBL" id="BCJ70352.1"/>
    </source>
</evidence>
<dbReference type="Gene3D" id="3.30.300.50">
    <property type="match status" value="2"/>
</dbReference>
<feature type="domain" description="PLL-like beta propeller" evidence="11">
    <location>
        <begin position="385"/>
        <end position="661"/>
    </location>
</feature>
<evidence type="ECO:0000313" key="13">
    <source>
        <dbReference type="Proteomes" id="UP000680866"/>
    </source>
</evidence>
<feature type="chain" id="PRO_5032405587" description="Serine protease" evidence="8">
    <location>
        <begin position="24"/>
        <end position="662"/>
    </location>
</feature>
<evidence type="ECO:0000256" key="2">
    <source>
        <dbReference type="ARBA" id="ARBA00022670"/>
    </source>
</evidence>
<protein>
    <recommendedName>
        <fullName evidence="14">Serine protease</fullName>
    </recommendedName>
</protein>
<dbReference type="InterPro" id="IPR035070">
    <property type="entry name" value="Streptogrisin_prodomain"/>
</dbReference>
<dbReference type="Pfam" id="PF02983">
    <property type="entry name" value="Pro_Al_protease"/>
    <property type="match status" value="1"/>
</dbReference>